<gene>
    <name evidence="2" type="ORF">EWM57_17600</name>
</gene>
<feature type="domain" description="Cupin type-2" evidence="1">
    <location>
        <begin position="40"/>
        <end position="98"/>
    </location>
</feature>
<evidence type="ECO:0000313" key="2">
    <source>
        <dbReference type="EMBL" id="RYU77234.1"/>
    </source>
</evidence>
<sequence length="114" mass="12570">MLPASSPPFLEDAAQPWENLGAGVRRKVLVYGPQLMLVKVEFEAGSIGAEHQHPHQQISYVERGVFEYTIAGQVRTLRPGDSCLVPGNTRHGVRCREAGTLLDAFTPLREDFLA</sequence>
<protein>
    <submittedName>
        <fullName evidence="2">Cupin domain-containing protein</fullName>
    </submittedName>
</protein>
<dbReference type="PANTHER" id="PTHR40112:SF1">
    <property type="entry name" value="H2HPP ISOMERASE"/>
    <property type="match status" value="1"/>
</dbReference>
<dbReference type="OrthoDB" id="9811153at2"/>
<dbReference type="EMBL" id="SEWE01000048">
    <property type="protein sequence ID" value="RYU77234.1"/>
    <property type="molecule type" value="Genomic_DNA"/>
</dbReference>
<dbReference type="InterPro" id="IPR025499">
    <property type="entry name" value="KdgF"/>
</dbReference>
<keyword evidence="3" id="KW-1185">Reference proteome</keyword>
<dbReference type="Proteomes" id="UP000294155">
    <property type="component" value="Unassembled WGS sequence"/>
</dbReference>
<dbReference type="SUPFAM" id="SSF51182">
    <property type="entry name" value="RmlC-like cupins"/>
    <property type="match status" value="1"/>
</dbReference>
<dbReference type="CDD" id="cd02238">
    <property type="entry name" value="cupin_KdgF"/>
    <property type="match status" value="1"/>
</dbReference>
<dbReference type="InterPro" id="IPR014710">
    <property type="entry name" value="RmlC-like_jellyroll"/>
</dbReference>
<dbReference type="Pfam" id="PF07883">
    <property type="entry name" value="Cupin_2"/>
    <property type="match status" value="1"/>
</dbReference>
<dbReference type="InterPro" id="IPR013096">
    <property type="entry name" value="Cupin_2"/>
</dbReference>
<name>A0A4Q5L7R5_9BACT</name>
<dbReference type="PIRSF" id="PIRSF029883">
    <property type="entry name" value="KdgF"/>
    <property type="match status" value="1"/>
</dbReference>
<evidence type="ECO:0000259" key="1">
    <source>
        <dbReference type="Pfam" id="PF07883"/>
    </source>
</evidence>
<dbReference type="AlphaFoldDB" id="A0A4Q5L7R5"/>
<dbReference type="RefSeq" id="WP_129922463.1">
    <property type="nucleotide sequence ID" value="NZ_SEWE01000048.1"/>
</dbReference>
<proteinExistence type="predicted"/>
<dbReference type="Gene3D" id="2.60.120.10">
    <property type="entry name" value="Jelly Rolls"/>
    <property type="match status" value="1"/>
</dbReference>
<evidence type="ECO:0000313" key="3">
    <source>
        <dbReference type="Proteomes" id="UP000294155"/>
    </source>
</evidence>
<organism evidence="2 3">
    <name type="scientific">Hymenobacter persicinus</name>
    <dbReference type="NCBI Taxonomy" id="2025506"/>
    <lineage>
        <taxon>Bacteria</taxon>
        <taxon>Pseudomonadati</taxon>
        <taxon>Bacteroidota</taxon>
        <taxon>Cytophagia</taxon>
        <taxon>Cytophagales</taxon>
        <taxon>Hymenobacteraceae</taxon>
        <taxon>Hymenobacter</taxon>
    </lineage>
</organism>
<reference evidence="2 3" key="1">
    <citation type="submission" date="2019-02" db="EMBL/GenBank/DDBJ databases">
        <title>Bacterial novel species isolated from soil.</title>
        <authorList>
            <person name="Jung H.-Y."/>
        </authorList>
    </citation>
    <scope>NUCLEOTIDE SEQUENCE [LARGE SCALE GENOMIC DNA]</scope>
    <source>
        <strain evidence="2 3">1-3-3-3</strain>
    </source>
</reference>
<dbReference type="InterPro" id="IPR052535">
    <property type="entry name" value="Bacilysin_H2HPP_isomerase"/>
</dbReference>
<accession>A0A4Q5L7R5</accession>
<dbReference type="InterPro" id="IPR011051">
    <property type="entry name" value="RmlC_Cupin_sf"/>
</dbReference>
<comment type="caution">
    <text evidence="2">The sequence shown here is derived from an EMBL/GenBank/DDBJ whole genome shotgun (WGS) entry which is preliminary data.</text>
</comment>
<dbReference type="PANTHER" id="PTHR40112">
    <property type="entry name" value="H2HPP ISOMERASE"/>
    <property type="match status" value="1"/>
</dbReference>